<dbReference type="EMBL" id="QKWH01000011">
    <property type="protein sequence ID" value="PZR52232.1"/>
    <property type="molecule type" value="Genomic_DNA"/>
</dbReference>
<comment type="caution">
    <text evidence="2">The sequence shown here is derived from an EMBL/GenBank/DDBJ whole genome shotgun (WGS) entry which is preliminary data.</text>
</comment>
<evidence type="ECO:0000313" key="2">
    <source>
        <dbReference type="EMBL" id="PZR52232.1"/>
    </source>
</evidence>
<name>A0A2W5WMK2_9MICO</name>
<accession>A0A2W5WMK2</accession>
<dbReference type="RefSeq" id="WP_111251576.1">
    <property type="nucleotide sequence ID" value="NZ_QKWH01000011.1"/>
</dbReference>
<dbReference type="Pfam" id="PF21831">
    <property type="entry name" value="DUF6891"/>
    <property type="match status" value="1"/>
</dbReference>
<feature type="domain" description="DUF6891" evidence="1">
    <location>
        <begin position="23"/>
        <end position="198"/>
    </location>
</feature>
<protein>
    <recommendedName>
        <fullName evidence="1">DUF6891 domain-containing protein</fullName>
    </recommendedName>
</protein>
<sequence length="202" mass="21155">MSTQTTFTGGDGTDALERLSADDVLHEVRSAARALVRGGFLAYDDVLARCLELAALADDAPRAGTVERVVRHEWDARAAALAAHGGDGASDDARLDAAFATLQRQGLLARASLGDCEECGEREARALARPGAGWVFFPEDAVEGLTGGRLRLAVGAPHDADVSRVVEQVVAALAEHGLRADVEGAGVVVHVADWRRRLPAAA</sequence>
<dbReference type="InterPro" id="IPR054186">
    <property type="entry name" value="DUF6891"/>
</dbReference>
<organism evidence="2 3">
    <name type="scientific">Xylanimonas oleitrophica</name>
    <dbReference type="NCBI Taxonomy" id="2607479"/>
    <lineage>
        <taxon>Bacteria</taxon>
        <taxon>Bacillati</taxon>
        <taxon>Actinomycetota</taxon>
        <taxon>Actinomycetes</taxon>
        <taxon>Micrococcales</taxon>
        <taxon>Promicromonosporaceae</taxon>
        <taxon>Xylanimonas</taxon>
    </lineage>
</organism>
<dbReference type="AlphaFoldDB" id="A0A2W5WMK2"/>
<keyword evidence="3" id="KW-1185">Reference proteome</keyword>
<evidence type="ECO:0000313" key="3">
    <source>
        <dbReference type="Proteomes" id="UP000248783"/>
    </source>
</evidence>
<evidence type="ECO:0000259" key="1">
    <source>
        <dbReference type="Pfam" id="PF21831"/>
    </source>
</evidence>
<reference evidence="2 3" key="1">
    <citation type="submission" date="2018-06" db="EMBL/GenBank/DDBJ databases">
        <title>Whole genome sequencing of a novel hydrocarbon degrading bacterial strain, PW21 isolated from oil contaminated produced water sample.</title>
        <authorList>
            <person name="Nagkirti P."/>
            <person name="Shaikh A."/>
            <person name="Gowdaman V."/>
            <person name="Engineer A.E."/>
            <person name="Dagar S."/>
            <person name="Dhakephalkar P.K."/>
        </authorList>
    </citation>
    <scope>NUCLEOTIDE SEQUENCE [LARGE SCALE GENOMIC DNA]</scope>
    <source>
        <strain evidence="2 3">PW21</strain>
    </source>
</reference>
<gene>
    <name evidence="2" type="ORF">DNL40_12390</name>
</gene>
<dbReference type="Proteomes" id="UP000248783">
    <property type="component" value="Unassembled WGS sequence"/>
</dbReference>
<proteinExistence type="predicted"/>